<comment type="similarity">
    <text evidence="2">Belongs to the phosphatase and actin regulator family.</text>
</comment>
<evidence type="ECO:0000256" key="5">
    <source>
        <dbReference type="ARBA" id="ARBA00023203"/>
    </source>
</evidence>
<feature type="compositionally biased region" description="Gly residues" evidence="7">
    <location>
        <begin position="179"/>
        <end position="192"/>
    </location>
</feature>
<keyword evidence="3" id="KW-0677">Repeat</keyword>
<evidence type="ECO:0000313" key="8">
    <source>
        <dbReference type="EMBL" id="ULU09307.1"/>
    </source>
</evidence>
<keyword evidence="4" id="KW-0663">Pyridoxal phosphate</keyword>
<dbReference type="Gene3D" id="6.10.140.1750">
    <property type="match status" value="1"/>
</dbReference>
<sequence length="738" mass="81915">MQSPKGLYGKEDRKEYSCERVDERLADGGDERLNRATHDDVTVGNADQEDQELNGEDEDIFTCIDATFSSPYLIQPLSLGADISLHSCSKYIGGHTDVIAGVVTVANYDNWKRLKLQQLTTGSSLMKKCRKPPQSVTINIIPSVIITPAESDNSPSEGQQQLQAENQTFHQMTSNEEITGGGTAPRNHGGGPKVKKSTVGDATSTTGSTGKSSKSGRSPRKSMPFVSSKFWLRLVRPWKWRNLRRKVRRSDSDRSSSVNRVNSVSNIPTTSPSLPELSSIVSNNSREQDLATAEIRAGSSYENSEAITYRPACCTVTSSASTADHAESNSSQPQPLIVDPNHISIVRTRLQEPPTSETTSSEGPQRVQFVQQSSSTSLSDRHQIFKPRFTAPPPPPSLVIQPPSADDDDDNRDSDEENINYDQSTESEGDESTEDMRASTATTTTTSSVGRRGELSPQTSRMLKEGYRRIEAKEPNFDAQPDKPVLRRPGQPSRLRLNAKNGRNSRDVEPSSSQPPLPSKLTDDSDSDAPIQYRDDPISLAAAAARRAANVAPSGSSSNEDDDDEEEDVPIQKTGLASKVARRDTIALKLDAPPCKDDINGQTADDRKKLMKTASIKLARIFRKLSERPTPEELEDRNILRRNRGGLTSSEAMEEKRKLLLRKLSFRPTIVQLKEQQIIQFNDYVEVTQAEVYDRKGEKPWTRLTPSDKAMIRKELNDFKATEMDVHEESRVFTRFHR</sequence>
<feature type="compositionally biased region" description="Acidic residues" evidence="7">
    <location>
        <begin position="405"/>
        <end position="433"/>
    </location>
</feature>
<dbReference type="InterPro" id="IPR015424">
    <property type="entry name" value="PyrdxlP-dep_Trfase"/>
</dbReference>
<proteinExistence type="inferred from homology"/>
<name>A0AAE9DRG8_CAEBR</name>
<evidence type="ECO:0000256" key="3">
    <source>
        <dbReference type="ARBA" id="ARBA00022737"/>
    </source>
</evidence>
<dbReference type="SMART" id="SM00707">
    <property type="entry name" value="RPEL"/>
    <property type="match status" value="2"/>
</dbReference>
<evidence type="ECO:0000256" key="4">
    <source>
        <dbReference type="ARBA" id="ARBA00022898"/>
    </source>
</evidence>
<feature type="region of interest" description="Disordered" evidence="7">
    <location>
        <begin position="351"/>
        <end position="578"/>
    </location>
</feature>
<evidence type="ECO:0000256" key="7">
    <source>
        <dbReference type="SAM" id="MobiDB-lite"/>
    </source>
</evidence>
<feature type="region of interest" description="Disordered" evidence="7">
    <location>
        <begin position="175"/>
        <end position="222"/>
    </location>
</feature>
<evidence type="ECO:0000256" key="1">
    <source>
        <dbReference type="ARBA" id="ARBA00001933"/>
    </source>
</evidence>
<reference evidence="8 9" key="1">
    <citation type="submission" date="2022-05" db="EMBL/GenBank/DDBJ databases">
        <title>Chromosome-level reference genomes for two strains of Caenorhabditis briggsae: an improved platform for comparative genomics.</title>
        <authorList>
            <person name="Stevens L."/>
            <person name="Andersen E.C."/>
        </authorList>
    </citation>
    <scope>NUCLEOTIDE SEQUENCE [LARGE SCALE GENOMIC DNA]</scope>
    <source>
        <strain evidence="8">QX1410_ONT</strain>
        <tissue evidence="8">Whole-organism</tissue>
    </source>
</reference>
<feature type="compositionally biased region" description="Low complexity" evidence="7">
    <location>
        <begin position="438"/>
        <end position="448"/>
    </location>
</feature>
<evidence type="ECO:0000256" key="2">
    <source>
        <dbReference type="ARBA" id="ARBA00009795"/>
    </source>
</evidence>
<dbReference type="GO" id="GO:0030170">
    <property type="term" value="F:pyridoxal phosphate binding"/>
    <property type="evidence" value="ECO:0007669"/>
    <property type="project" value="InterPro"/>
</dbReference>
<evidence type="ECO:0000256" key="6">
    <source>
        <dbReference type="PROSITE-ProRule" id="PRU00401"/>
    </source>
</evidence>
<dbReference type="Pfam" id="PF02755">
    <property type="entry name" value="RPEL"/>
    <property type="match status" value="1"/>
</dbReference>
<feature type="compositionally biased region" description="Low complexity" evidence="7">
    <location>
        <begin position="255"/>
        <end position="277"/>
    </location>
</feature>
<dbReference type="GO" id="GO:0019346">
    <property type="term" value="P:transsulfuration"/>
    <property type="evidence" value="ECO:0007669"/>
    <property type="project" value="InterPro"/>
</dbReference>
<gene>
    <name evidence="8" type="ORF">L3Y34_014020</name>
</gene>
<accession>A0AAE9DRG8</accession>
<dbReference type="EMBL" id="CP090891">
    <property type="protein sequence ID" value="ULU09307.1"/>
    <property type="molecule type" value="Genomic_DNA"/>
</dbReference>
<evidence type="ECO:0000313" key="9">
    <source>
        <dbReference type="Proteomes" id="UP000827892"/>
    </source>
</evidence>
<dbReference type="Gene3D" id="3.40.640.10">
    <property type="entry name" value="Type I PLP-dependent aspartate aminotransferase-like (Major domain)"/>
    <property type="match status" value="1"/>
</dbReference>
<keyword evidence="5" id="KW-0009">Actin-binding</keyword>
<feature type="compositionally biased region" description="Basic and acidic residues" evidence="7">
    <location>
        <begin position="462"/>
        <end position="485"/>
    </location>
</feature>
<dbReference type="AlphaFoldDB" id="A0AAE9DRG8"/>
<dbReference type="SUPFAM" id="SSF53383">
    <property type="entry name" value="PLP-dependent transferases"/>
    <property type="match status" value="1"/>
</dbReference>
<dbReference type="PROSITE" id="PS51073">
    <property type="entry name" value="RPEL"/>
    <property type="match status" value="1"/>
</dbReference>
<dbReference type="PANTHER" id="PTHR12751:SF18">
    <property type="entry name" value="PHOSPHATASE AND ACTIN REGULATOR 1"/>
    <property type="match status" value="1"/>
</dbReference>
<dbReference type="InterPro" id="IPR000277">
    <property type="entry name" value="Cys/Met-Metab_PyrdxlP-dep_enz"/>
</dbReference>
<feature type="repeat" description="RPEL" evidence="6">
    <location>
        <begin position="619"/>
        <end position="644"/>
    </location>
</feature>
<feature type="compositionally biased region" description="Polar residues" evidence="7">
    <location>
        <begin position="353"/>
        <end position="378"/>
    </location>
</feature>
<dbReference type="PANTHER" id="PTHR12751">
    <property type="entry name" value="PHOSPHATASE AND ACTIN REGULATOR PHACTR"/>
    <property type="match status" value="1"/>
</dbReference>
<feature type="compositionally biased region" description="Low complexity" evidence="7">
    <location>
        <begin position="203"/>
        <end position="216"/>
    </location>
</feature>
<dbReference type="Proteomes" id="UP000827892">
    <property type="component" value="Chromosome I"/>
</dbReference>
<evidence type="ECO:0008006" key="10">
    <source>
        <dbReference type="Google" id="ProtNLM"/>
    </source>
</evidence>
<dbReference type="GO" id="GO:0003779">
    <property type="term" value="F:actin binding"/>
    <property type="evidence" value="ECO:0007669"/>
    <property type="project" value="UniProtKB-KW"/>
</dbReference>
<comment type="cofactor">
    <cofactor evidence="1">
        <name>pyridoxal 5'-phosphate</name>
        <dbReference type="ChEBI" id="CHEBI:597326"/>
    </cofactor>
</comment>
<feature type="compositionally biased region" description="Acidic residues" evidence="7">
    <location>
        <begin position="559"/>
        <end position="569"/>
    </location>
</feature>
<dbReference type="InterPro" id="IPR015421">
    <property type="entry name" value="PyrdxlP-dep_Trfase_major"/>
</dbReference>
<feature type="region of interest" description="Disordered" evidence="7">
    <location>
        <begin position="245"/>
        <end position="277"/>
    </location>
</feature>
<organism evidence="8 9">
    <name type="scientific">Caenorhabditis briggsae</name>
    <dbReference type="NCBI Taxonomy" id="6238"/>
    <lineage>
        <taxon>Eukaryota</taxon>
        <taxon>Metazoa</taxon>
        <taxon>Ecdysozoa</taxon>
        <taxon>Nematoda</taxon>
        <taxon>Chromadorea</taxon>
        <taxon>Rhabditida</taxon>
        <taxon>Rhabditina</taxon>
        <taxon>Rhabditomorpha</taxon>
        <taxon>Rhabditoidea</taxon>
        <taxon>Rhabditidae</taxon>
        <taxon>Peloderinae</taxon>
        <taxon>Caenorhabditis</taxon>
    </lineage>
</organism>
<dbReference type="Gene3D" id="6.10.140.2130">
    <property type="match status" value="1"/>
</dbReference>
<protein>
    <recommendedName>
        <fullName evidence="10">Cystathionine gamma-lyase</fullName>
    </recommendedName>
</protein>
<dbReference type="InterPro" id="IPR004018">
    <property type="entry name" value="RPEL_repeat"/>
</dbReference>
<dbReference type="Pfam" id="PF01053">
    <property type="entry name" value="Cys_Met_Meta_PP"/>
    <property type="match status" value="1"/>
</dbReference>